<evidence type="ECO:0000256" key="1">
    <source>
        <dbReference type="ARBA" id="ARBA00004611"/>
    </source>
</evidence>
<dbReference type="KEGG" id="cre:CHLRE_04g216902v5"/>
<dbReference type="PROSITE" id="PS50294">
    <property type="entry name" value="WD_REPEATS_REGION"/>
    <property type="match status" value="5"/>
</dbReference>
<dbReference type="SMART" id="SM00320">
    <property type="entry name" value="WD40"/>
    <property type="match status" value="7"/>
</dbReference>
<dbReference type="STRING" id="3055.A0A2K3DTB3"/>
<dbReference type="InterPro" id="IPR019775">
    <property type="entry name" value="WD40_repeat_CS"/>
</dbReference>
<evidence type="ECO:0000256" key="3">
    <source>
        <dbReference type="ARBA" id="ARBA00022574"/>
    </source>
</evidence>
<keyword evidence="6" id="KW-0969">Cilium</keyword>
<dbReference type="ExpressionAtlas" id="A0A2K3DTB3">
    <property type="expression patterns" value="baseline and differential"/>
</dbReference>
<feature type="repeat" description="WD" evidence="11">
    <location>
        <begin position="342"/>
        <end position="374"/>
    </location>
</feature>
<evidence type="ECO:0000256" key="7">
    <source>
        <dbReference type="ARBA" id="ARBA00023212"/>
    </source>
</evidence>
<dbReference type="AlphaFoldDB" id="A0A2K3DTB3"/>
<dbReference type="PROSITE" id="PS50082">
    <property type="entry name" value="WD_REPEATS_2"/>
    <property type="match status" value="7"/>
</dbReference>
<dbReference type="FunFam" id="2.130.10.10:FF:000250">
    <property type="entry name" value="Dynein assembly factor with WDR repeat domains 1"/>
    <property type="match status" value="1"/>
</dbReference>
<evidence type="ECO:0000256" key="4">
    <source>
        <dbReference type="ARBA" id="ARBA00022737"/>
    </source>
</evidence>
<reference evidence="13 14" key="1">
    <citation type="journal article" date="2007" name="Science">
        <title>The Chlamydomonas genome reveals the evolution of key animal and plant functions.</title>
        <authorList>
            <person name="Merchant S.S."/>
            <person name="Prochnik S.E."/>
            <person name="Vallon O."/>
            <person name="Harris E.H."/>
            <person name="Karpowicz S.J."/>
            <person name="Witman G.B."/>
            <person name="Terry A."/>
            <person name="Salamov A."/>
            <person name="Fritz-Laylin L.K."/>
            <person name="Marechal-Drouard L."/>
            <person name="Marshall W.F."/>
            <person name="Qu L.H."/>
            <person name="Nelson D.R."/>
            <person name="Sanderfoot A.A."/>
            <person name="Spalding M.H."/>
            <person name="Kapitonov V.V."/>
            <person name="Ren Q."/>
            <person name="Ferris P."/>
            <person name="Lindquist E."/>
            <person name="Shapiro H."/>
            <person name="Lucas S.M."/>
            <person name="Grimwood J."/>
            <person name="Schmutz J."/>
            <person name="Cardol P."/>
            <person name="Cerutti H."/>
            <person name="Chanfreau G."/>
            <person name="Chen C.L."/>
            <person name="Cognat V."/>
            <person name="Croft M.T."/>
            <person name="Dent R."/>
            <person name="Dutcher S."/>
            <person name="Fernandez E."/>
            <person name="Fukuzawa H."/>
            <person name="Gonzalez-Ballester D."/>
            <person name="Gonzalez-Halphen D."/>
            <person name="Hallmann A."/>
            <person name="Hanikenne M."/>
            <person name="Hippler M."/>
            <person name="Inwood W."/>
            <person name="Jabbari K."/>
            <person name="Kalanon M."/>
            <person name="Kuras R."/>
            <person name="Lefebvre P.A."/>
            <person name="Lemaire S.D."/>
            <person name="Lobanov A.V."/>
            <person name="Lohr M."/>
            <person name="Manuell A."/>
            <person name="Meier I."/>
            <person name="Mets L."/>
            <person name="Mittag M."/>
            <person name="Mittelmeier T."/>
            <person name="Moroney J.V."/>
            <person name="Moseley J."/>
            <person name="Napoli C."/>
            <person name="Nedelcu A.M."/>
            <person name="Niyogi K."/>
            <person name="Novoselov S.V."/>
            <person name="Paulsen I.T."/>
            <person name="Pazour G."/>
            <person name="Purton S."/>
            <person name="Ral J.P."/>
            <person name="Riano-Pachon D.M."/>
            <person name="Riekhof W."/>
            <person name="Rymarquis L."/>
            <person name="Schroda M."/>
            <person name="Stern D."/>
            <person name="Umen J."/>
            <person name="Willows R."/>
            <person name="Wilson N."/>
            <person name="Zimmer S.L."/>
            <person name="Allmer J."/>
            <person name="Balk J."/>
            <person name="Bisova K."/>
            <person name="Chen C.J."/>
            <person name="Elias M."/>
            <person name="Gendler K."/>
            <person name="Hauser C."/>
            <person name="Lamb M.R."/>
            <person name="Ledford H."/>
            <person name="Long J.C."/>
            <person name="Minagawa J."/>
            <person name="Page M.D."/>
            <person name="Pan J."/>
            <person name="Pootakham W."/>
            <person name="Roje S."/>
            <person name="Rose A."/>
            <person name="Stahlberg E."/>
            <person name="Terauchi A.M."/>
            <person name="Yang P."/>
            <person name="Ball S."/>
            <person name="Bowler C."/>
            <person name="Dieckmann C.L."/>
            <person name="Gladyshev V.N."/>
            <person name="Green P."/>
            <person name="Jorgensen R."/>
            <person name="Mayfield S."/>
            <person name="Mueller-Roeber B."/>
            <person name="Rajamani S."/>
            <person name="Sayre R.T."/>
            <person name="Brokstein P."/>
            <person name="Dubchak I."/>
            <person name="Goodstein D."/>
            <person name="Hornick L."/>
            <person name="Huang Y.W."/>
            <person name="Jhaveri J."/>
            <person name="Luo Y."/>
            <person name="Martinez D."/>
            <person name="Ngau W.C."/>
            <person name="Otillar B."/>
            <person name="Poliakov A."/>
            <person name="Porter A."/>
            <person name="Szajkowski L."/>
            <person name="Werner G."/>
            <person name="Zhou K."/>
            <person name="Grigoriev I.V."/>
            <person name="Rokhsar D.S."/>
            <person name="Grossman A.R."/>
        </authorList>
    </citation>
    <scope>NUCLEOTIDE SEQUENCE [LARGE SCALE GENOMIC DNA]</scope>
    <source>
        <strain evidence="14">CC-503</strain>
    </source>
</reference>
<feature type="repeat" description="WD" evidence="11">
    <location>
        <begin position="216"/>
        <end position="257"/>
    </location>
</feature>
<evidence type="ECO:0000256" key="8">
    <source>
        <dbReference type="ARBA" id="ARBA00023273"/>
    </source>
</evidence>
<sequence length="403" mass="44336">MAAKLRKFLLRYYPPGIILQYERDGVMKQKPIDLLDLTPDVDVEVLLSQIIRQEPLISENRRPALRQLIHRLIDKMLEQQHHSFTLFKVLRAHILPLTNCAFNKSGDRFITGSYDRTCKVWNTFTGEEVFTLEGHKNVSTIIATGSMDNTAKLWDVETGQERGHTGRTPERATLAGHRAEIVSLGFNTGGDLIVTGSFDHDSRLWDVRTGQCVHVLSGHRGEVSSTQFNYAGTLVVSGSIDCTSRLWDVRSGRCLSVKQGHTDEVLDVAFDAAGTKMVSASADGSARLYHTLTGVCQHTLVGHEGEISKVAFNPQGTRLITASSDKTCRLWDCDTGECLQVLEGHTDEIFSCAFNYEGDFIITGSKDNTCRIWKALTASSQPAGPGGAGGGLARPTTAFSYND</sequence>
<dbReference type="GO" id="GO:0070286">
    <property type="term" value="P:axonemal dynein complex assembly"/>
    <property type="evidence" value="ECO:0007669"/>
    <property type="project" value="UniProtKB-ARBA"/>
</dbReference>
<evidence type="ECO:0000256" key="2">
    <source>
        <dbReference type="ARBA" id="ARBA00022490"/>
    </source>
</evidence>
<keyword evidence="8" id="KW-0966">Cell projection</keyword>
<dbReference type="InParanoid" id="A0A2K3DTB3"/>
<keyword evidence="2" id="KW-0963">Cytoplasm</keyword>
<dbReference type="PRINTS" id="PR00320">
    <property type="entry name" value="GPROTEINBRPT"/>
</dbReference>
<dbReference type="Gene3D" id="2.130.10.10">
    <property type="entry name" value="YVTN repeat-like/Quinoprotein amine dehydrogenase"/>
    <property type="match status" value="3"/>
</dbReference>
<keyword evidence="14" id="KW-1185">Reference proteome</keyword>
<protein>
    <recommendedName>
        <fullName evidence="10">Dynein assembly factor with WD repeat domains 1</fullName>
    </recommendedName>
</protein>
<feature type="region of interest" description="Disordered" evidence="12">
    <location>
        <begin position="380"/>
        <end position="403"/>
    </location>
</feature>
<evidence type="ECO:0000256" key="9">
    <source>
        <dbReference type="ARBA" id="ARBA00037841"/>
    </source>
</evidence>
<dbReference type="PROSITE" id="PS00678">
    <property type="entry name" value="WD_REPEATS_1"/>
    <property type="match status" value="3"/>
</dbReference>
<dbReference type="SUPFAM" id="SSF50978">
    <property type="entry name" value="WD40 repeat-like"/>
    <property type="match status" value="1"/>
</dbReference>
<accession>A0A2K3DTB3</accession>
<keyword evidence="3 11" id="KW-0853">WD repeat</keyword>
<feature type="repeat" description="WD" evidence="11">
    <location>
        <begin position="142"/>
        <end position="164"/>
    </location>
</feature>
<evidence type="ECO:0000256" key="12">
    <source>
        <dbReference type="SAM" id="MobiDB-lite"/>
    </source>
</evidence>
<dbReference type="PANTHER" id="PTHR22847:SF744">
    <property type="entry name" value="DYNEIN ASSEMBLY FACTOR WITH WD REPEATS 1"/>
    <property type="match status" value="1"/>
</dbReference>
<dbReference type="GeneID" id="5728650"/>
<dbReference type="Pfam" id="PF00400">
    <property type="entry name" value="WD40"/>
    <property type="match status" value="7"/>
</dbReference>
<dbReference type="RefSeq" id="XP_042924974.1">
    <property type="nucleotide sequence ID" value="XM_043061715.1"/>
</dbReference>
<dbReference type="OrthoDB" id="674604at2759"/>
<feature type="repeat" description="WD" evidence="11">
    <location>
        <begin position="174"/>
        <end position="215"/>
    </location>
</feature>
<dbReference type="PANTHER" id="PTHR22847">
    <property type="entry name" value="WD40 REPEAT PROTEIN"/>
    <property type="match status" value="1"/>
</dbReference>
<dbReference type="Gramene" id="PNW83773">
    <property type="protein sequence ID" value="PNW83773"/>
    <property type="gene ID" value="CHLRE_04g216902v5"/>
</dbReference>
<gene>
    <name evidence="13" type="ORF">CHLRE_04g216902v5</name>
</gene>
<name>A0A2K3DTB3_CHLRE</name>
<dbReference type="CDD" id="cd00200">
    <property type="entry name" value="WD40"/>
    <property type="match status" value="1"/>
</dbReference>
<feature type="repeat" description="WD" evidence="11">
    <location>
        <begin position="300"/>
        <end position="341"/>
    </location>
</feature>
<evidence type="ECO:0000313" key="13">
    <source>
        <dbReference type="EMBL" id="PNW83773.1"/>
    </source>
</evidence>
<dbReference type="InterPro" id="IPR020472">
    <property type="entry name" value="WD40_PAC1"/>
</dbReference>
<dbReference type="InterPro" id="IPR001680">
    <property type="entry name" value="WD40_rpt"/>
</dbReference>
<evidence type="ECO:0000256" key="5">
    <source>
        <dbReference type="ARBA" id="ARBA00022846"/>
    </source>
</evidence>
<dbReference type="Proteomes" id="UP000006906">
    <property type="component" value="Chromosome 4"/>
</dbReference>
<evidence type="ECO:0000256" key="11">
    <source>
        <dbReference type="PROSITE-ProRule" id="PRU00221"/>
    </source>
</evidence>
<evidence type="ECO:0000313" key="14">
    <source>
        <dbReference type="Proteomes" id="UP000006906"/>
    </source>
</evidence>
<dbReference type="EMBL" id="CM008965">
    <property type="protein sequence ID" value="PNW83773.1"/>
    <property type="molecule type" value="Genomic_DNA"/>
</dbReference>
<organism evidence="13 14">
    <name type="scientific">Chlamydomonas reinhardtii</name>
    <name type="common">Chlamydomonas smithii</name>
    <dbReference type="NCBI Taxonomy" id="3055"/>
    <lineage>
        <taxon>Eukaryota</taxon>
        <taxon>Viridiplantae</taxon>
        <taxon>Chlorophyta</taxon>
        <taxon>core chlorophytes</taxon>
        <taxon>Chlorophyceae</taxon>
        <taxon>CS clade</taxon>
        <taxon>Chlamydomonadales</taxon>
        <taxon>Chlamydomonadaceae</taxon>
        <taxon>Chlamydomonas</taxon>
    </lineage>
</organism>
<comment type="subcellular location">
    <subcellularLocation>
        <location evidence="1">Cytoplasm</location>
        <location evidence="1">Cytoskeleton</location>
        <location evidence="1">Flagellum axoneme</location>
    </subcellularLocation>
    <subcellularLocation>
        <location evidence="9">Cytoplasm</location>
        <location evidence="9">Cytoskeleton</location>
        <location evidence="9">Flagellum basal body</location>
    </subcellularLocation>
</comment>
<feature type="repeat" description="WD" evidence="11">
    <location>
        <begin position="90"/>
        <end position="131"/>
    </location>
</feature>
<evidence type="ECO:0000256" key="6">
    <source>
        <dbReference type="ARBA" id="ARBA00023069"/>
    </source>
</evidence>
<evidence type="ECO:0000256" key="10">
    <source>
        <dbReference type="ARBA" id="ARBA00069109"/>
    </source>
</evidence>
<keyword evidence="4" id="KW-0677">Repeat</keyword>
<proteinExistence type="predicted"/>
<dbReference type="InterPro" id="IPR015943">
    <property type="entry name" value="WD40/YVTN_repeat-like_dom_sf"/>
</dbReference>
<keyword evidence="7" id="KW-0206">Cytoskeleton</keyword>
<dbReference type="InterPro" id="IPR036322">
    <property type="entry name" value="WD40_repeat_dom_sf"/>
</dbReference>
<feature type="repeat" description="WD" evidence="11">
    <location>
        <begin position="258"/>
        <end position="299"/>
    </location>
</feature>
<keyword evidence="5" id="KW-0282">Flagellum</keyword>